<evidence type="ECO:0000313" key="2">
    <source>
        <dbReference type="EMBL" id="MEQ2469582.1"/>
    </source>
</evidence>
<proteinExistence type="predicted"/>
<feature type="domain" description="N-acetyltransferase" evidence="1">
    <location>
        <begin position="5"/>
        <end position="173"/>
    </location>
</feature>
<organism evidence="2 3">
    <name type="scientific">Ruminococcoides intestinale</name>
    <dbReference type="NCBI Taxonomy" id="3133162"/>
    <lineage>
        <taxon>Bacteria</taxon>
        <taxon>Bacillati</taxon>
        <taxon>Bacillota</taxon>
        <taxon>Clostridia</taxon>
        <taxon>Eubacteriales</taxon>
        <taxon>Oscillospiraceae</taxon>
        <taxon>Ruminococcoides</taxon>
    </lineage>
</organism>
<reference evidence="2 3" key="1">
    <citation type="submission" date="2024-03" db="EMBL/GenBank/DDBJ databases">
        <title>Human intestinal bacterial collection.</title>
        <authorList>
            <person name="Pauvert C."/>
            <person name="Hitch T.C.A."/>
            <person name="Clavel T."/>
        </authorList>
    </citation>
    <scope>NUCLEOTIDE SEQUENCE [LARGE SCALE GENOMIC DNA]</scope>
    <source>
        <strain evidence="2 3">CLA-JM-H38</strain>
    </source>
</reference>
<dbReference type="Gene3D" id="3.40.630.30">
    <property type="match status" value="1"/>
</dbReference>
<dbReference type="InterPro" id="IPR000182">
    <property type="entry name" value="GNAT_dom"/>
</dbReference>
<name>A0ABV1F8A5_9FIRM</name>
<accession>A0ABV1F8A5</accession>
<dbReference type="PANTHER" id="PTHR43072:SF8">
    <property type="entry name" value="ACYLTRANSFERASE FABY-RELATED"/>
    <property type="match status" value="1"/>
</dbReference>
<dbReference type="SUPFAM" id="SSF55729">
    <property type="entry name" value="Acyl-CoA N-acyltransferases (Nat)"/>
    <property type="match status" value="1"/>
</dbReference>
<dbReference type="PROSITE" id="PS51186">
    <property type="entry name" value="GNAT"/>
    <property type="match status" value="1"/>
</dbReference>
<dbReference type="InterPro" id="IPR016181">
    <property type="entry name" value="Acyl_CoA_acyltransferase"/>
</dbReference>
<evidence type="ECO:0000259" key="1">
    <source>
        <dbReference type="PROSITE" id="PS51186"/>
    </source>
</evidence>
<protein>
    <submittedName>
        <fullName evidence="2">N-acetyltransferase family protein</fullName>
    </submittedName>
</protein>
<comment type="caution">
    <text evidence="2">The sequence shown here is derived from an EMBL/GenBank/DDBJ whole genome shotgun (WGS) entry which is preliminary data.</text>
</comment>
<dbReference type="PANTHER" id="PTHR43072">
    <property type="entry name" value="N-ACETYLTRANSFERASE"/>
    <property type="match status" value="1"/>
</dbReference>
<dbReference type="Pfam" id="PF13420">
    <property type="entry name" value="Acetyltransf_4"/>
    <property type="match status" value="1"/>
</dbReference>
<dbReference type="RefSeq" id="WP_337606823.1">
    <property type="nucleotide sequence ID" value="NZ_JBBMEZ010000008.1"/>
</dbReference>
<dbReference type="CDD" id="cd04301">
    <property type="entry name" value="NAT_SF"/>
    <property type="match status" value="1"/>
</dbReference>
<keyword evidence="3" id="KW-1185">Reference proteome</keyword>
<sequence>MNDKLHIRTAQISDAEELLAIYKPYIENTAITFEYDVPSIEEFANRIKTTLKKYPYIVAELNGKIVGYAYAGVFKGRKAYDWSVETSIYIRLENHENGIGRKLYEKLEEILAKQGVTNVNACIAYTEHEDKHLHNDSVCFHKKLGYKTVGIFHKCAYKFDKWYDMIWMEKFIAGHSANPNDIIPYPMLNC</sequence>
<dbReference type="EMBL" id="JBBMEZ010000008">
    <property type="protein sequence ID" value="MEQ2469582.1"/>
    <property type="molecule type" value="Genomic_DNA"/>
</dbReference>
<gene>
    <name evidence="2" type="ORF">WMO39_04425</name>
</gene>
<dbReference type="Proteomes" id="UP001490816">
    <property type="component" value="Unassembled WGS sequence"/>
</dbReference>
<evidence type="ECO:0000313" key="3">
    <source>
        <dbReference type="Proteomes" id="UP001490816"/>
    </source>
</evidence>